<dbReference type="Proteomes" id="UP000730618">
    <property type="component" value="Unassembled WGS sequence"/>
</dbReference>
<reference evidence="1 2" key="1">
    <citation type="submission" date="2021-06" db="EMBL/GenBank/DDBJ databases">
        <authorList>
            <person name="Criscuolo A."/>
        </authorList>
    </citation>
    <scope>NUCLEOTIDE SEQUENCE [LARGE SCALE GENOMIC DNA]</scope>
    <source>
        <strain evidence="2">CIP 111802</strain>
    </source>
</reference>
<accession>A0ABM8VUG6</accession>
<dbReference type="EMBL" id="CAJVCE010000043">
    <property type="protein sequence ID" value="CAG7658543.1"/>
    <property type="molecule type" value="Genomic_DNA"/>
</dbReference>
<evidence type="ECO:0000313" key="1">
    <source>
        <dbReference type="EMBL" id="CAG7658543.1"/>
    </source>
</evidence>
<keyword evidence="2" id="KW-1185">Reference proteome</keyword>
<gene>
    <name evidence="1" type="ORF">PAECIP111802_07072</name>
</gene>
<name>A0ABM8VUG6_9BACL</name>
<evidence type="ECO:0000313" key="2">
    <source>
        <dbReference type="Proteomes" id="UP000730618"/>
    </source>
</evidence>
<proteinExistence type="predicted"/>
<sequence>MKSWLRQNDRMIQKGATNKLGANKLTEVLAQIVYPKPICSARRVTECFRDWVGRIVEIPAVENNKDLD</sequence>
<organism evidence="1 2">
    <name type="scientific">Paenibacillus allorhizosphaerae</name>
    <dbReference type="NCBI Taxonomy" id="2849866"/>
    <lineage>
        <taxon>Bacteria</taxon>
        <taxon>Bacillati</taxon>
        <taxon>Bacillota</taxon>
        <taxon>Bacilli</taxon>
        <taxon>Bacillales</taxon>
        <taxon>Paenibacillaceae</taxon>
        <taxon>Paenibacillus</taxon>
    </lineage>
</organism>
<protein>
    <submittedName>
        <fullName evidence="1">Uncharacterized protein</fullName>
    </submittedName>
</protein>
<comment type="caution">
    <text evidence="1">The sequence shown here is derived from an EMBL/GenBank/DDBJ whole genome shotgun (WGS) entry which is preliminary data.</text>
</comment>